<dbReference type="EMBL" id="VGJX01000815">
    <property type="protein sequence ID" value="MBM3275998.1"/>
    <property type="molecule type" value="Genomic_DNA"/>
</dbReference>
<evidence type="ECO:0000259" key="1">
    <source>
        <dbReference type="Pfam" id="PF13579"/>
    </source>
</evidence>
<dbReference type="Pfam" id="PF13579">
    <property type="entry name" value="Glyco_trans_4_4"/>
    <property type="match status" value="1"/>
</dbReference>
<proteinExistence type="predicted"/>
<evidence type="ECO:0000313" key="3">
    <source>
        <dbReference type="Proteomes" id="UP000703893"/>
    </source>
</evidence>
<dbReference type="SUPFAM" id="SSF53756">
    <property type="entry name" value="UDP-Glycosyltransferase/glycogen phosphorylase"/>
    <property type="match status" value="1"/>
</dbReference>
<dbReference type="AlphaFoldDB" id="A0A937X624"/>
<feature type="domain" description="Glycosyltransferase subfamily 4-like N-terminal" evidence="1">
    <location>
        <begin position="15"/>
        <end position="143"/>
    </location>
</feature>
<feature type="non-terminal residue" evidence="2">
    <location>
        <position position="152"/>
    </location>
</feature>
<dbReference type="Proteomes" id="UP000703893">
    <property type="component" value="Unassembled WGS sequence"/>
</dbReference>
<protein>
    <submittedName>
        <fullName evidence="2">Glycosyltransferase WbuB</fullName>
    </submittedName>
</protein>
<reference evidence="2 3" key="1">
    <citation type="submission" date="2019-03" db="EMBL/GenBank/DDBJ databases">
        <title>Lake Tanganyika Metagenome-Assembled Genomes (MAGs).</title>
        <authorList>
            <person name="Tran P."/>
        </authorList>
    </citation>
    <scope>NUCLEOTIDE SEQUENCE [LARGE SCALE GENOMIC DNA]</scope>
    <source>
        <strain evidence="2">K_DeepCast_65m_m2_236</strain>
    </source>
</reference>
<dbReference type="InterPro" id="IPR028098">
    <property type="entry name" value="Glyco_trans_4-like_N"/>
</dbReference>
<name>A0A937X624_9BACT</name>
<comment type="caution">
    <text evidence="2">The sequence shown here is derived from an EMBL/GenBank/DDBJ whole genome shotgun (WGS) entry which is preliminary data.</text>
</comment>
<accession>A0A937X624</accession>
<organism evidence="2 3">
    <name type="scientific">Candidatus Tanganyikabacteria bacterium</name>
    <dbReference type="NCBI Taxonomy" id="2961651"/>
    <lineage>
        <taxon>Bacteria</taxon>
        <taxon>Bacillati</taxon>
        <taxon>Candidatus Sericytochromatia</taxon>
        <taxon>Candidatus Tanganyikabacteria</taxon>
    </lineage>
</organism>
<sequence length="152" mass="16991">MRILFLTPYYPPEVGAPQARIHELALRLVKRGHRVQVLTALPNYPSGIVPPEYRDRAGTWEVRDGVEVHRTWIYATPNKGFVRRILAHLSFMVSAILAAPRMAACDAVYVESPPLFDGIAGWVLAWSKGARMVFNVADLWPQSVVELGMIGP</sequence>
<gene>
    <name evidence="2" type="ORF">FJZ00_12660</name>
</gene>
<dbReference type="Gene3D" id="3.40.50.2000">
    <property type="entry name" value="Glycogen Phosphorylase B"/>
    <property type="match status" value="1"/>
</dbReference>
<evidence type="ECO:0000313" key="2">
    <source>
        <dbReference type="EMBL" id="MBM3275998.1"/>
    </source>
</evidence>